<protein>
    <recommendedName>
        <fullName evidence="4">Secreted protein</fullName>
    </recommendedName>
</protein>
<keyword evidence="1" id="KW-0732">Signal</keyword>
<evidence type="ECO:0000313" key="2">
    <source>
        <dbReference type="EMBL" id="AAU26430.1"/>
    </source>
</evidence>
<dbReference type="KEGG" id="lpn:lpg0333"/>
<sequence>MPTFRSSISAPLLFSAFAIADSNNLSINLAPFFGVNLRTSSAPDTFILRIISATNLPFCADKGAPFNLAVTSIISSYLPLAFLSPEWPLNVRVMANSPNL</sequence>
<organism evidence="2 3">
    <name type="scientific">Legionella pneumophila subsp. pneumophila (strain Philadelphia 1 / ATCC 33152 / DSM 7513)</name>
    <dbReference type="NCBI Taxonomy" id="272624"/>
    <lineage>
        <taxon>Bacteria</taxon>
        <taxon>Pseudomonadati</taxon>
        <taxon>Pseudomonadota</taxon>
        <taxon>Gammaproteobacteria</taxon>
        <taxon>Legionellales</taxon>
        <taxon>Legionellaceae</taxon>
        <taxon>Legionella</taxon>
    </lineage>
</organism>
<evidence type="ECO:0000313" key="3">
    <source>
        <dbReference type="Proteomes" id="UP000000609"/>
    </source>
</evidence>
<dbReference type="HOGENOM" id="CLU_2302376_0_0_6"/>
<accession>Q5ZYN9</accession>
<evidence type="ECO:0000256" key="1">
    <source>
        <dbReference type="SAM" id="SignalP"/>
    </source>
</evidence>
<dbReference type="Proteomes" id="UP000000609">
    <property type="component" value="Chromosome"/>
</dbReference>
<proteinExistence type="predicted"/>
<dbReference type="PaxDb" id="272624-lpg0333"/>
<name>Q5ZYN9_LEGPH</name>
<keyword evidence="3" id="KW-1185">Reference proteome</keyword>
<dbReference type="STRING" id="272624.lpg0333"/>
<dbReference type="AlphaFoldDB" id="Q5ZYN9"/>
<reference evidence="2 3" key="1">
    <citation type="journal article" date="2004" name="Science">
        <title>The genomic sequence of the accidental pathogen Legionella pneumophila.</title>
        <authorList>
            <person name="Chien M."/>
            <person name="Morozova I."/>
            <person name="Shi S."/>
            <person name="Sheng H."/>
            <person name="Chen J."/>
            <person name="Gomez S.M."/>
            <person name="Asamani G."/>
            <person name="Hill K."/>
            <person name="Nuara J."/>
            <person name="Feder M."/>
            <person name="Rineer J."/>
            <person name="Greenberg J.J."/>
            <person name="Steshenko V."/>
            <person name="Park S.H."/>
            <person name="Zhao B."/>
            <person name="Teplitskaya E."/>
            <person name="Edwards J.R."/>
            <person name="Pampou S."/>
            <person name="Georghiou A."/>
            <person name="Chou I.C."/>
            <person name="Iannuccilli W."/>
            <person name="Ulz M.E."/>
            <person name="Kim D.H."/>
            <person name="Geringer-Sameth A."/>
            <person name="Goldsberry C."/>
            <person name="Morozov P."/>
            <person name="Fischer S.G."/>
            <person name="Segal G."/>
            <person name="Qu X."/>
            <person name="Rzhetsky A."/>
            <person name="Zhang P."/>
            <person name="Cayanis E."/>
            <person name="De Jong P.J."/>
            <person name="Ju J."/>
            <person name="Kalachikov S."/>
            <person name="Shuman H.A."/>
            <person name="Russo J.J."/>
        </authorList>
    </citation>
    <scope>NUCLEOTIDE SEQUENCE [LARGE SCALE GENOMIC DNA]</scope>
    <source>
        <strain evidence="3">Philadelphia 1 / ATCC 33152 / DSM 7513</strain>
    </source>
</reference>
<gene>
    <name evidence="2" type="ordered locus">lpg0333</name>
</gene>
<feature type="signal peptide" evidence="1">
    <location>
        <begin position="1"/>
        <end position="20"/>
    </location>
</feature>
<evidence type="ECO:0008006" key="4">
    <source>
        <dbReference type="Google" id="ProtNLM"/>
    </source>
</evidence>
<feature type="chain" id="PRO_5004265936" description="Secreted protein" evidence="1">
    <location>
        <begin position="21"/>
        <end position="100"/>
    </location>
</feature>
<dbReference type="EMBL" id="AE017354">
    <property type="protein sequence ID" value="AAU26430.1"/>
    <property type="molecule type" value="Genomic_DNA"/>
</dbReference>